<proteinExistence type="predicted"/>
<dbReference type="Proteomes" id="UP001499863">
    <property type="component" value="Unassembled WGS sequence"/>
</dbReference>
<name>A0ABP4IZB9_9ACTN</name>
<evidence type="ECO:0000313" key="2">
    <source>
        <dbReference type="Proteomes" id="UP001499863"/>
    </source>
</evidence>
<evidence type="ECO:0000313" key="1">
    <source>
        <dbReference type="EMBL" id="GAA1403155.1"/>
    </source>
</evidence>
<evidence type="ECO:0008006" key="3">
    <source>
        <dbReference type="Google" id="ProtNLM"/>
    </source>
</evidence>
<dbReference type="RefSeq" id="WP_344339036.1">
    <property type="nucleotide sequence ID" value="NZ_BAAAKJ010000257.1"/>
</dbReference>
<protein>
    <recommendedName>
        <fullName evidence="3">FXSXX-COOH protein</fullName>
    </recommendedName>
</protein>
<keyword evidence="2" id="KW-1185">Reference proteome</keyword>
<comment type="caution">
    <text evidence="1">The sequence shown here is derived from an EMBL/GenBank/DDBJ whole genome shotgun (WGS) entry which is preliminary data.</text>
</comment>
<dbReference type="EMBL" id="BAAAKJ010000257">
    <property type="protein sequence ID" value="GAA1403155.1"/>
    <property type="molecule type" value="Genomic_DNA"/>
</dbReference>
<reference evidence="2" key="1">
    <citation type="journal article" date="2019" name="Int. J. Syst. Evol. Microbiol.">
        <title>The Global Catalogue of Microorganisms (GCM) 10K type strain sequencing project: providing services to taxonomists for standard genome sequencing and annotation.</title>
        <authorList>
            <consortium name="The Broad Institute Genomics Platform"/>
            <consortium name="The Broad Institute Genome Sequencing Center for Infectious Disease"/>
            <person name="Wu L."/>
            <person name="Ma J."/>
        </authorList>
    </citation>
    <scope>NUCLEOTIDE SEQUENCE [LARGE SCALE GENOMIC DNA]</scope>
    <source>
        <strain evidence="2">JCM 12393</strain>
    </source>
</reference>
<sequence length="59" mass="6277">MSTPTLNPGDPQVTNLTRRLDHQVPDGDFAPATGVESLTRRLDHSVPDGKFTSMGVATA</sequence>
<organism evidence="1 2">
    <name type="scientific">Kitasatospora putterlickiae</name>
    <dbReference type="NCBI Taxonomy" id="221725"/>
    <lineage>
        <taxon>Bacteria</taxon>
        <taxon>Bacillati</taxon>
        <taxon>Actinomycetota</taxon>
        <taxon>Actinomycetes</taxon>
        <taxon>Kitasatosporales</taxon>
        <taxon>Streptomycetaceae</taxon>
        <taxon>Kitasatospora</taxon>
    </lineage>
</organism>
<accession>A0ABP4IZB9</accession>
<gene>
    <name evidence="1" type="ORF">GCM10009639_47450</name>
</gene>